<dbReference type="RefSeq" id="WP_007587048.1">
    <property type="nucleotide sequence ID" value="NZ_AKAU01000145.1"/>
</dbReference>
<name>A0ABP2PJX4_9BURK</name>
<dbReference type="PANTHER" id="PTHR43667">
    <property type="entry name" value="CYCLOPROPANE-FATTY-ACYL-PHOSPHOLIPID SYNTHASE"/>
    <property type="match status" value="1"/>
</dbReference>
<evidence type="ECO:0000313" key="6">
    <source>
        <dbReference type="EMBL" id="EIM97650.1"/>
    </source>
</evidence>
<evidence type="ECO:0000256" key="4">
    <source>
        <dbReference type="ARBA" id="ARBA00022691"/>
    </source>
</evidence>
<comment type="similarity">
    <text evidence="1">Belongs to the CFA/CMAS family.</text>
</comment>
<keyword evidence="2" id="KW-0489">Methyltransferase</keyword>
<dbReference type="CDD" id="cd02440">
    <property type="entry name" value="AdoMet_MTases"/>
    <property type="match status" value="1"/>
</dbReference>
<dbReference type="Gene3D" id="3.40.50.150">
    <property type="entry name" value="Vaccinia Virus protein VP39"/>
    <property type="match status" value="1"/>
</dbReference>
<keyword evidence="5" id="KW-0443">Lipid metabolism</keyword>
<evidence type="ECO:0000313" key="7">
    <source>
        <dbReference type="Proteomes" id="UP000004980"/>
    </source>
</evidence>
<keyword evidence="4" id="KW-0949">S-adenosyl-L-methionine</keyword>
<organism evidence="6 7">
    <name type="scientific">Paraburkholderia hospita</name>
    <dbReference type="NCBI Taxonomy" id="169430"/>
    <lineage>
        <taxon>Bacteria</taxon>
        <taxon>Pseudomonadati</taxon>
        <taxon>Pseudomonadota</taxon>
        <taxon>Betaproteobacteria</taxon>
        <taxon>Burkholderiales</taxon>
        <taxon>Burkholderiaceae</taxon>
        <taxon>Paraburkholderia</taxon>
    </lineage>
</organism>
<accession>A0ABP2PJX4</accession>
<dbReference type="InterPro" id="IPR029063">
    <property type="entry name" value="SAM-dependent_MTases_sf"/>
</dbReference>
<dbReference type="PANTHER" id="PTHR43667:SF1">
    <property type="entry name" value="CYCLOPROPANE-FATTY-ACYL-PHOSPHOLIPID SYNTHASE"/>
    <property type="match status" value="1"/>
</dbReference>
<dbReference type="Pfam" id="PF02353">
    <property type="entry name" value="CMAS"/>
    <property type="match status" value="1"/>
</dbReference>
<dbReference type="Proteomes" id="UP000004980">
    <property type="component" value="Unassembled WGS sequence"/>
</dbReference>
<proteinExistence type="inferred from homology"/>
<dbReference type="InterPro" id="IPR050723">
    <property type="entry name" value="CFA/CMAS"/>
</dbReference>
<protein>
    <submittedName>
        <fullName evidence="6">Cyclopropane-fatty-acyl-phospholipid synthase</fullName>
    </submittedName>
</protein>
<sequence>VIRDLRTLLHLTHGAIGRLAEDYVEGRLEIEGDMHDLMATAPALLSHDPTRKTHGWLLSRISRARRAVWERTHHSRATDAAQIQHHYDISDDFYALWLDPLRVYSCAYFSAPDMSLAEAQQAKLDHICRKLMLRSGERFLDVGAGWGALLFWAAEHYGVAATGITLSKNQHAFVNRLIEQKGLQGRVRMLLQDYRDVDESRPFDKIASVGMCEHVGRPNLSLYFAKMRRLLRPGGLMMNHSITAGGTDNPQLDGGMGDFIDRYIFPGGQLLHVSAIMAAMTLSDLEPVDAECLRPHYARTLWHWVDALEAHLDDARRTLGSDADRIIRAYRLYLAGSAMGFERGWTSLYQILVSRPADMAEQRNHSTYRRGVEQCEYPFNRAYMYAQSPTAEAVDRGCDTSSTAAPR</sequence>
<dbReference type="PIRSF" id="PIRSF003085">
    <property type="entry name" value="CMAS"/>
    <property type="match status" value="1"/>
</dbReference>
<dbReference type="EMBL" id="AKAU01000145">
    <property type="protein sequence ID" value="EIM97650.1"/>
    <property type="molecule type" value="Genomic_DNA"/>
</dbReference>
<evidence type="ECO:0000256" key="2">
    <source>
        <dbReference type="ARBA" id="ARBA00022603"/>
    </source>
</evidence>
<evidence type="ECO:0000256" key="5">
    <source>
        <dbReference type="ARBA" id="ARBA00023098"/>
    </source>
</evidence>
<reference evidence="6 7" key="1">
    <citation type="journal article" date="2012" name="J. Bacteriol.">
        <title>Draft Genome Sequence of the Soil Bacterium Burkholderia terrae Strain BS001, Which Interacts with Fungal Surface Structures.</title>
        <authorList>
            <person name="Nazir R."/>
            <person name="Hansen M.A."/>
            <person name="Sorensen S."/>
            <person name="van Elsas J.D."/>
        </authorList>
    </citation>
    <scope>NUCLEOTIDE SEQUENCE [LARGE SCALE GENOMIC DNA]</scope>
    <source>
        <strain evidence="6 7">BS001</strain>
    </source>
</reference>
<evidence type="ECO:0000256" key="1">
    <source>
        <dbReference type="ARBA" id="ARBA00010815"/>
    </source>
</evidence>
<dbReference type="SUPFAM" id="SSF53335">
    <property type="entry name" value="S-adenosyl-L-methionine-dependent methyltransferases"/>
    <property type="match status" value="1"/>
</dbReference>
<evidence type="ECO:0000256" key="3">
    <source>
        <dbReference type="ARBA" id="ARBA00022679"/>
    </source>
</evidence>
<keyword evidence="3" id="KW-0808">Transferase</keyword>
<comment type="caution">
    <text evidence="6">The sequence shown here is derived from an EMBL/GenBank/DDBJ whole genome shotgun (WGS) entry which is preliminary data.</text>
</comment>
<dbReference type="InterPro" id="IPR003333">
    <property type="entry name" value="CMAS"/>
</dbReference>
<keyword evidence="7" id="KW-1185">Reference proteome</keyword>
<gene>
    <name evidence="6" type="ORF">WQE_28115</name>
</gene>
<feature type="non-terminal residue" evidence="6">
    <location>
        <position position="1"/>
    </location>
</feature>